<evidence type="ECO:0000313" key="1">
    <source>
        <dbReference type="EMBL" id="KAL3287110.1"/>
    </source>
</evidence>
<reference evidence="1 2" key="1">
    <citation type="journal article" date="2021" name="BMC Biol.">
        <title>Horizontally acquired antibacterial genes associated with adaptive radiation of ladybird beetles.</title>
        <authorList>
            <person name="Li H.S."/>
            <person name="Tang X.F."/>
            <person name="Huang Y.H."/>
            <person name="Xu Z.Y."/>
            <person name="Chen M.L."/>
            <person name="Du X.Y."/>
            <person name="Qiu B.Y."/>
            <person name="Chen P.T."/>
            <person name="Zhang W."/>
            <person name="Slipinski A."/>
            <person name="Escalona H.E."/>
            <person name="Waterhouse R.M."/>
            <person name="Zwick A."/>
            <person name="Pang H."/>
        </authorList>
    </citation>
    <scope>NUCLEOTIDE SEQUENCE [LARGE SCALE GENOMIC DNA]</scope>
    <source>
        <strain evidence="1">SYSU2018</strain>
    </source>
</reference>
<dbReference type="Proteomes" id="UP001516400">
    <property type="component" value="Unassembled WGS sequence"/>
</dbReference>
<dbReference type="InterPro" id="IPR028730">
    <property type="entry name" value="ZFYVE26"/>
</dbReference>
<keyword evidence="2" id="KW-1185">Reference proteome</keyword>
<dbReference type="PANTHER" id="PTHR46591:SF1">
    <property type="entry name" value="ZINC FINGER FYVE DOMAIN-CONTAINING PROTEIN 26"/>
    <property type="match status" value="1"/>
</dbReference>
<dbReference type="PANTHER" id="PTHR46591">
    <property type="entry name" value="ZINC FINGER FYVE DOMAIN-CONTAINING PROTEIN 26"/>
    <property type="match status" value="1"/>
</dbReference>
<comment type="caution">
    <text evidence="1">The sequence shown here is derived from an EMBL/GenBank/DDBJ whole genome shotgun (WGS) entry which is preliminary data.</text>
</comment>
<proteinExistence type="predicted"/>
<name>A0ABD2P8D8_9CUCU</name>
<gene>
    <name evidence="1" type="ORF">HHI36_001591</name>
</gene>
<accession>A0ABD2P8D8</accession>
<protein>
    <submittedName>
        <fullName evidence="1">Uncharacterized protein</fullName>
    </submittedName>
</protein>
<dbReference type="AlphaFoldDB" id="A0ABD2P8D8"/>
<evidence type="ECO:0000313" key="2">
    <source>
        <dbReference type="Proteomes" id="UP001516400"/>
    </source>
</evidence>
<sequence>MVSPYSKFCENLFSISEKVMPIKNFSICDIILSPDIPFSVEDFEGNQEFEEELSSLCDQFKAELLKKSEGNLNNNHPAHKTFSKIESLCKNYKKDKTDCTKSTNYLGKLYNYLKAFSKVLFIEENTSIIISKGMNTSLFELLDYNRSELMGQLLFEKNLDPTEFEAYFYKLKLDFLYHLIGNCFPTINLHTEEFVTEEELFPENNLYVPTANIIQYIMKRNWLLALILKEMYKVPNIKMDINESRIQAFSNYKDLPSTQNLRCIFDNNEIITSLQHEIPIQKVKIYMDQKMLVHNNMFSSQISTHSNQSLETAEEIIEDSLKTTDWKELFDVLNSIPEVQMRKSKELRDLKDSVACSIISDHFEFECFKYVRHIEDKTKRLDAIWNNFMSWPADFCLDIINAELSNFETSENCTEQLENWRKTIELCKGLSKLLNVTSWSRSRAIVQEDIEGSFKKLVATYEIDQILLFIDINKPSEEILRIINEECFMNALLKGCQSSNCTSYSIIYPMIIPYISAINY</sequence>
<dbReference type="EMBL" id="JABFTP020000185">
    <property type="protein sequence ID" value="KAL3287110.1"/>
    <property type="molecule type" value="Genomic_DNA"/>
</dbReference>
<organism evidence="1 2">
    <name type="scientific">Cryptolaemus montrouzieri</name>
    <dbReference type="NCBI Taxonomy" id="559131"/>
    <lineage>
        <taxon>Eukaryota</taxon>
        <taxon>Metazoa</taxon>
        <taxon>Ecdysozoa</taxon>
        <taxon>Arthropoda</taxon>
        <taxon>Hexapoda</taxon>
        <taxon>Insecta</taxon>
        <taxon>Pterygota</taxon>
        <taxon>Neoptera</taxon>
        <taxon>Endopterygota</taxon>
        <taxon>Coleoptera</taxon>
        <taxon>Polyphaga</taxon>
        <taxon>Cucujiformia</taxon>
        <taxon>Coccinelloidea</taxon>
        <taxon>Coccinellidae</taxon>
        <taxon>Scymninae</taxon>
        <taxon>Scymnini</taxon>
        <taxon>Cryptolaemus</taxon>
    </lineage>
</organism>